<dbReference type="PANTHER" id="PTHR30532">
    <property type="entry name" value="IRON III DICITRATE-BINDING PERIPLASMIC PROTEIN"/>
    <property type="match status" value="1"/>
</dbReference>
<organism evidence="6 7">
    <name type="scientific">Natronoglycomyces albus</name>
    <dbReference type="NCBI Taxonomy" id="2811108"/>
    <lineage>
        <taxon>Bacteria</taxon>
        <taxon>Bacillati</taxon>
        <taxon>Actinomycetota</taxon>
        <taxon>Actinomycetes</taxon>
        <taxon>Glycomycetales</taxon>
        <taxon>Glycomycetaceae</taxon>
        <taxon>Natronoglycomyces</taxon>
    </lineage>
</organism>
<dbReference type="RefSeq" id="WP_213169982.1">
    <property type="nucleotide sequence ID" value="NZ_CP070496.1"/>
</dbReference>
<name>A0A895XF83_9ACTN</name>
<proteinExistence type="inferred from homology"/>
<dbReference type="AlphaFoldDB" id="A0A895XF83"/>
<dbReference type="PANTHER" id="PTHR30532:SF25">
    <property type="entry name" value="IRON(III) DICITRATE-BINDING PERIPLASMIC PROTEIN"/>
    <property type="match status" value="1"/>
</dbReference>
<feature type="domain" description="Fe/B12 periplasmic-binding" evidence="5">
    <location>
        <begin position="57"/>
        <end position="315"/>
    </location>
</feature>
<dbReference type="CDD" id="cd01146">
    <property type="entry name" value="FhuD"/>
    <property type="match status" value="1"/>
</dbReference>
<protein>
    <submittedName>
        <fullName evidence="6">ABC transporter substrate-binding protein</fullName>
    </submittedName>
</protein>
<comment type="subcellular location">
    <subcellularLocation>
        <location evidence="1">Cell envelope</location>
    </subcellularLocation>
</comment>
<keyword evidence="4" id="KW-0732">Signal</keyword>
<reference evidence="6" key="1">
    <citation type="submission" date="2021-02" db="EMBL/GenBank/DDBJ databases">
        <title>Natronoglycomyces albus gen. nov., sp. nov, a haloalkaliphilic actinobacterium from a soda solonchak soil.</title>
        <authorList>
            <person name="Sorokin D.Y."/>
            <person name="Khijniak T.V."/>
            <person name="Zakharycheva A.P."/>
            <person name="Boueva O.V."/>
            <person name="Ariskina E.V."/>
            <person name="Hahnke R.L."/>
            <person name="Bunk B."/>
            <person name="Sproer C."/>
            <person name="Schumann P."/>
            <person name="Evtushenko L.I."/>
            <person name="Kublanov I.V."/>
        </authorList>
    </citation>
    <scope>NUCLEOTIDE SEQUENCE</scope>
    <source>
        <strain evidence="6">DSM 106290</strain>
    </source>
</reference>
<dbReference type="Gene3D" id="3.40.50.1980">
    <property type="entry name" value="Nitrogenase molybdenum iron protein domain"/>
    <property type="match status" value="2"/>
</dbReference>
<accession>A0A895XF83</accession>
<evidence type="ECO:0000256" key="3">
    <source>
        <dbReference type="ARBA" id="ARBA00022448"/>
    </source>
</evidence>
<comment type="similarity">
    <text evidence="2">Belongs to the bacterial solute-binding protein 8 family.</text>
</comment>
<dbReference type="GO" id="GO:0030288">
    <property type="term" value="C:outer membrane-bounded periplasmic space"/>
    <property type="evidence" value="ECO:0007669"/>
    <property type="project" value="TreeGrafter"/>
</dbReference>
<keyword evidence="3" id="KW-0813">Transport</keyword>
<sequence>MSWSMTSRVFSVTAVGILALSACGSDNGDDNSSVEADTRTITDAQGTEVDVPTNPERVVALSEQDLDAMLALDLKPIGTVNGRGQNTPPAYLEDAADIDIVGNIGEISLDSVLELEPDLVLFGASHDQEVLDQVRELVPATVVTYELDADWKSAFLGTAEALNATDAAQAWLQEYQETADTVAAGLGDEAGAEVSLIRWSPDGPSIMHEGAFASLVIQDLGLNRPETQHIDGFSHSDPLSLENLSQIDADWLFVGTLVPGSDEALQEARNTPAFAQLDVVDNDRFIEVDGTLWTSRGGPIAAEQITTEIAQHLGG</sequence>
<dbReference type="PROSITE" id="PS50983">
    <property type="entry name" value="FE_B12_PBP"/>
    <property type="match status" value="1"/>
</dbReference>
<evidence type="ECO:0000256" key="2">
    <source>
        <dbReference type="ARBA" id="ARBA00008814"/>
    </source>
</evidence>
<dbReference type="GO" id="GO:1901678">
    <property type="term" value="P:iron coordination entity transport"/>
    <property type="evidence" value="ECO:0007669"/>
    <property type="project" value="UniProtKB-ARBA"/>
</dbReference>
<dbReference type="SUPFAM" id="SSF53807">
    <property type="entry name" value="Helical backbone' metal receptor"/>
    <property type="match status" value="1"/>
</dbReference>
<evidence type="ECO:0000313" key="7">
    <source>
        <dbReference type="Proteomes" id="UP000662939"/>
    </source>
</evidence>
<gene>
    <name evidence="6" type="ORF">JQS30_09120</name>
</gene>
<keyword evidence="7" id="KW-1185">Reference proteome</keyword>
<evidence type="ECO:0000259" key="5">
    <source>
        <dbReference type="PROSITE" id="PS50983"/>
    </source>
</evidence>
<dbReference type="Proteomes" id="UP000662939">
    <property type="component" value="Chromosome"/>
</dbReference>
<dbReference type="KEGG" id="nav:JQS30_09120"/>
<evidence type="ECO:0000313" key="6">
    <source>
        <dbReference type="EMBL" id="QSB03984.1"/>
    </source>
</evidence>
<evidence type="ECO:0000256" key="1">
    <source>
        <dbReference type="ARBA" id="ARBA00004196"/>
    </source>
</evidence>
<evidence type="ECO:0000256" key="4">
    <source>
        <dbReference type="ARBA" id="ARBA00022729"/>
    </source>
</evidence>
<dbReference type="InterPro" id="IPR051313">
    <property type="entry name" value="Bact_iron-sidero_bind"/>
</dbReference>
<dbReference type="InterPro" id="IPR002491">
    <property type="entry name" value="ABC_transptr_periplasmic_BD"/>
</dbReference>
<dbReference type="Pfam" id="PF01497">
    <property type="entry name" value="Peripla_BP_2"/>
    <property type="match status" value="1"/>
</dbReference>
<dbReference type="EMBL" id="CP070496">
    <property type="protein sequence ID" value="QSB03984.1"/>
    <property type="molecule type" value="Genomic_DNA"/>
</dbReference>